<proteinExistence type="predicted"/>
<evidence type="ECO:0000313" key="2">
    <source>
        <dbReference type="Proteomes" id="UP001060215"/>
    </source>
</evidence>
<protein>
    <submittedName>
        <fullName evidence="1">NADH dehydrogenase [ubiquinone] iron-sulfur protein 2</fullName>
    </submittedName>
</protein>
<name>A0ACC0IUM7_9ERIC</name>
<reference evidence="1 2" key="1">
    <citation type="journal article" date="2022" name="Plant J.">
        <title>Chromosome-level genome of Camellia lanceoleosa provides a valuable resource for understanding genome evolution and self-incompatibility.</title>
        <authorList>
            <person name="Gong W."/>
            <person name="Xiao S."/>
            <person name="Wang L."/>
            <person name="Liao Z."/>
            <person name="Chang Y."/>
            <person name="Mo W."/>
            <person name="Hu G."/>
            <person name="Li W."/>
            <person name="Zhao G."/>
            <person name="Zhu H."/>
            <person name="Hu X."/>
            <person name="Ji K."/>
            <person name="Xiang X."/>
            <person name="Song Q."/>
            <person name="Yuan D."/>
            <person name="Jin S."/>
            <person name="Zhang L."/>
        </authorList>
    </citation>
    <scope>NUCLEOTIDE SEQUENCE [LARGE SCALE GENOMIC DNA]</scope>
    <source>
        <strain evidence="1">SQ_2022a</strain>
    </source>
</reference>
<evidence type="ECO:0000313" key="1">
    <source>
        <dbReference type="EMBL" id="KAI8028647.1"/>
    </source>
</evidence>
<keyword evidence="2" id="KW-1185">Reference proteome</keyword>
<dbReference type="Proteomes" id="UP001060215">
    <property type="component" value="Chromosome 3"/>
</dbReference>
<gene>
    <name evidence="1" type="ORF">LOK49_LG02G00658</name>
</gene>
<organism evidence="1 2">
    <name type="scientific">Camellia lanceoleosa</name>
    <dbReference type="NCBI Taxonomy" id="1840588"/>
    <lineage>
        <taxon>Eukaryota</taxon>
        <taxon>Viridiplantae</taxon>
        <taxon>Streptophyta</taxon>
        <taxon>Embryophyta</taxon>
        <taxon>Tracheophyta</taxon>
        <taxon>Spermatophyta</taxon>
        <taxon>Magnoliopsida</taxon>
        <taxon>eudicotyledons</taxon>
        <taxon>Gunneridae</taxon>
        <taxon>Pentapetalae</taxon>
        <taxon>asterids</taxon>
        <taxon>Ericales</taxon>
        <taxon>Theaceae</taxon>
        <taxon>Camellia</taxon>
    </lineage>
</organism>
<comment type="caution">
    <text evidence="1">The sequence shown here is derived from an EMBL/GenBank/DDBJ whole genome shotgun (WGS) entry which is preliminary data.</text>
</comment>
<sequence length="116" mass="13249">MDVVASTLFLWAFEEQEKLLEFYERVLGARMHASFIRLGGVAQDLPLGLCRDIDLFACLSKVIFNIDRSVNHHAKPFPLPLQALESLDPLDSSRTDVECAKERKVRRAFLETEPMD</sequence>
<dbReference type="EMBL" id="CM045760">
    <property type="protein sequence ID" value="KAI8028647.1"/>
    <property type="molecule type" value="Genomic_DNA"/>
</dbReference>
<accession>A0ACC0IUM7</accession>